<protein>
    <submittedName>
        <fullName evidence="1">Uncharacterized protein</fullName>
    </submittedName>
</protein>
<proteinExistence type="predicted"/>
<evidence type="ECO:0000313" key="1">
    <source>
        <dbReference type="EMBL" id="ART32374.1"/>
    </source>
</evidence>
<keyword evidence="1" id="KW-0496">Mitochondrion</keyword>
<dbReference type="AlphaFoldDB" id="A0A1Y0B4R4"/>
<dbReference type="EMBL" id="KY774314">
    <property type="protein sequence ID" value="ART32374.1"/>
    <property type="molecule type" value="Genomic_DNA"/>
</dbReference>
<accession>A0A1Y0B4R4</accession>
<organism evidence="1">
    <name type="scientific">Utricularia reniformis</name>
    <dbReference type="NCBI Taxonomy" id="192314"/>
    <lineage>
        <taxon>Eukaryota</taxon>
        <taxon>Viridiplantae</taxon>
        <taxon>Streptophyta</taxon>
        <taxon>Embryophyta</taxon>
        <taxon>Tracheophyta</taxon>
        <taxon>Spermatophyta</taxon>
        <taxon>Magnoliopsida</taxon>
        <taxon>eudicotyledons</taxon>
        <taxon>Gunneridae</taxon>
        <taxon>Pentapetalae</taxon>
        <taxon>asterids</taxon>
        <taxon>lamiids</taxon>
        <taxon>Lamiales</taxon>
        <taxon>Lentibulariaceae</taxon>
        <taxon>Utricularia</taxon>
    </lineage>
</organism>
<geneLocation type="mitochondrion" evidence="1"/>
<gene>
    <name evidence="1" type="ORF">AEK19_MT2228</name>
</gene>
<name>A0A1Y0B4R4_9LAMI</name>
<sequence length="89" mass="10309">MVPCLRLIQFLSSNCSPWGCVSISYVEMCLNLPLYTAQRKGDGYSCSILGVSRMSFFFYPPLPSSRFRYLLNETRNDLVTEISRNLDYY</sequence>
<reference evidence="1" key="1">
    <citation type="submission" date="2017-03" db="EMBL/GenBank/DDBJ databases">
        <title>The mitochondrial genome of the carnivorous plant Utricularia reniformis (Lentibulariaceae): structure, comparative analysis and evolutionary landmarks.</title>
        <authorList>
            <person name="Silva S.R."/>
            <person name="Alvarenga D.O."/>
            <person name="Michael T.P."/>
            <person name="Miranda V.F.O."/>
            <person name="Varani A.M."/>
        </authorList>
    </citation>
    <scope>NUCLEOTIDE SEQUENCE</scope>
</reference>